<dbReference type="Pfam" id="PF05130">
    <property type="entry name" value="FlgN"/>
    <property type="match status" value="1"/>
</dbReference>
<dbReference type="OrthoDB" id="1755640at2"/>
<dbReference type="InterPro" id="IPR007809">
    <property type="entry name" value="FlgN-like"/>
</dbReference>
<gene>
    <name evidence="2" type="ORF">SAMN00017405_0972</name>
</gene>
<reference evidence="2 3" key="1">
    <citation type="submission" date="2017-04" db="EMBL/GenBank/DDBJ databases">
        <authorList>
            <person name="Afonso C.L."/>
            <person name="Miller P.J."/>
            <person name="Scott M.A."/>
            <person name="Spackman E."/>
            <person name="Goraichik I."/>
            <person name="Dimitrov K.M."/>
            <person name="Suarez D.L."/>
            <person name="Swayne D.E."/>
        </authorList>
    </citation>
    <scope>NUCLEOTIDE SEQUENCE [LARGE SCALE GENOMIC DNA]</scope>
    <source>
        <strain evidence="2 3">DSM 11270</strain>
    </source>
</reference>
<dbReference type="STRING" id="656914.SAMN00017405_0972"/>
<accession>A0A1W1UP79</accession>
<keyword evidence="1" id="KW-1005">Bacterial flagellum biogenesis</keyword>
<dbReference type="Gene3D" id="1.20.58.300">
    <property type="entry name" value="FlgN-like"/>
    <property type="match status" value="1"/>
</dbReference>
<dbReference type="InterPro" id="IPR036679">
    <property type="entry name" value="FlgN-like_sf"/>
</dbReference>
<evidence type="ECO:0000313" key="3">
    <source>
        <dbReference type="Proteomes" id="UP000192731"/>
    </source>
</evidence>
<sequence>MTIEINELLTILEQQSNVLQNLINLAESQVEILKVNNIEELKRHTVLQEEQGRKLALLERDRGVLLVKYQNQYQITITNITDLASHLSPEDLQKLTNISEKILIKHERLHTAQELNKLLLKQGLSYSKKMLKNILGEDNGVYGKSGTKENSKHQLMIDKSV</sequence>
<dbReference type="Proteomes" id="UP000192731">
    <property type="component" value="Unassembled WGS sequence"/>
</dbReference>
<keyword evidence="3" id="KW-1185">Reference proteome</keyword>
<organism evidence="2 3">
    <name type="scientific">Desulfonispora thiosulfatigenes DSM 11270</name>
    <dbReference type="NCBI Taxonomy" id="656914"/>
    <lineage>
        <taxon>Bacteria</taxon>
        <taxon>Bacillati</taxon>
        <taxon>Bacillota</taxon>
        <taxon>Clostridia</taxon>
        <taxon>Eubacteriales</taxon>
        <taxon>Peptococcaceae</taxon>
        <taxon>Desulfonispora</taxon>
    </lineage>
</organism>
<dbReference type="GO" id="GO:0044780">
    <property type="term" value="P:bacterial-type flagellum assembly"/>
    <property type="evidence" value="ECO:0007669"/>
    <property type="project" value="InterPro"/>
</dbReference>
<evidence type="ECO:0000313" key="2">
    <source>
        <dbReference type="EMBL" id="SMB82833.1"/>
    </source>
</evidence>
<dbReference type="AlphaFoldDB" id="A0A1W1UP79"/>
<dbReference type="RefSeq" id="WP_084052218.1">
    <property type="nucleotide sequence ID" value="NZ_FWWT01000008.1"/>
</dbReference>
<dbReference type="EMBL" id="FWWT01000008">
    <property type="protein sequence ID" value="SMB82833.1"/>
    <property type="molecule type" value="Genomic_DNA"/>
</dbReference>
<proteinExistence type="predicted"/>
<evidence type="ECO:0000256" key="1">
    <source>
        <dbReference type="ARBA" id="ARBA00022795"/>
    </source>
</evidence>
<name>A0A1W1UP79_DESTI</name>
<protein>
    <submittedName>
        <fullName evidence="2">FlgN protein</fullName>
    </submittedName>
</protein>
<dbReference type="SUPFAM" id="SSF140566">
    <property type="entry name" value="FlgN-like"/>
    <property type="match status" value="1"/>
</dbReference>